<comment type="caution">
    <text evidence="1">The sequence shown here is derived from an EMBL/GenBank/DDBJ whole genome shotgun (WGS) entry which is preliminary data.</text>
</comment>
<gene>
    <name evidence="1" type="ORF">OIN60_02880</name>
</gene>
<sequence length="90" mass="10409">MGGKLLVELHDLRRAERELTRLLERLRADEIEAKSLYKRLGDWKGHAANTTRAQIEAFFSGLSQRIQSIELQKQSLLQYIEAMVQADQAR</sequence>
<evidence type="ECO:0000313" key="2">
    <source>
        <dbReference type="Proteomes" id="UP001241848"/>
    </source>
</evidence>
<evidence type="ECO:0008006" key="3">
    <source>
        <dbReference type="Google" id="ProtNLM"/>
    </source>
</evidence>
<protein>
    <recommendedName>
        <fullName evidence="3">DUF5082 domain-containing protein</fullName>
    </recommendedName>
</protein>
<dbReference type="Proteomes" id="UP001241848">
    <property type="component" value="Unassembled WGS sequence"/>
</dbReference>
<accession>A0ABT9FLX9</accession>
<reference evidence="1 2" key="1">
    <citation type="submission" date="2022-10" db="EMBL/GenBank/DDBJ databases">
        <title>Paenibacillus description and whole genome data of maize root bacterial community.</title>
        <authorList>
            <person name="Marton D."/>
            <person name="Farkas M."/>
            <person name="Cserhati M."/>
        </authorList>
    </citation>
    <scope>NUCLEOTIDE SEQUENCE [LARGE SCALE GENOMIC DNA]</scope>
    <source>
        <strain evidence="1 2">P96</strain>
    </source>
</reference>
<proteinExistence type="predicted"/>
<keyword evidence="2" id="KW-1185">Reference proteome</keyword>
<dbReference type="EMBL" id="JAPCKK010000006">
    <property type="protein sequence ID" value="MDP4095734.1"/>
    <property type="molecule type" value="Genomic_DNA"/>
</dbReference>
<dbReference type="RefSeq" id="WP_305753374.1">
    <property type="nucleotide sequence ID" value="NZ_JAPCKK010000006.1"/>
</dbReference>
<name>A0ABT9FLX9_9BACL</name>
<evidence type="ECO:0000313" key="1">
    <source>
        <dbReference type="EMBL" id="MDP4095734.1"/>
    </source>
</evidence>
<organism evidence="1 2">
    <name type="scientific">Paenibacillus zeirhizosphaerae</name>
    <dbReference type="NCBI Taxonomy" id="2987519"/>
    <lineage>
        <taxon>Bacteria</taxon>
        <taxon>Bacillati</taxon>
        <taxon>Bacillota</taxon>
        <taxon>Bacilli</taxon>
        <taxon>Bacillales</taxon>
        <taxon>Paenibacillaceae</taxon>
        <taxon>Paenibacillus</taxon>
    </lineage>
</organism>